<dbReference type="SMART" id="SM00387">
    <property type="entry name" value="HATPase_c"/>
    <property type="match status" value="1"/>
</dbReference>
<proteinExistence type="predicted"/>
<dbReference type="Gene3D" id="3.30.565.10">
    <property type="entry name" value="Histidine kinase-like ATPase, C-terminal domain"/>
    <property type="match status" value="1"/>
</dbReference>
<dbReference type="InterPro" id="IPR003594">
    <property type="entry name" value="HATPase_dom"/>
</dbReference>
<comment type="caution">
    <text evidence="2">The sequence shown here is derived from an EMBL/GenBank/DDBJ whole genome shotgun (WGS) entry which is preliminary data.</text>
</comment>
<dbReference type="PROSITE" id="PS50109">
    <property type="entry name" value="HIS_KIN"/>
    <property type="match status" value="1"/>
</dbReference>
<dbReference type="STRING" id="1798692.A3G00_00065"/>
<dbReference type="InterPro" id="IPR036890">
    <property type="entry name" value="HATPase_C_sf"/>
</dbReference>
<dbReference type="SUPFAM" id="SSF55874">
    <property type="entry name" value="ATPase domain of HSP90 chaperone/DNA topoisomerase II/histidine kinase"/>
    <property type="match status" value="1"/>
</dbReference>
<dbReference type="Pfam" id="PF02518">
    <property type="entry name" value="HATPase_c"/>
    <property type="match status" value="1"/>
</dbReference>
<dbReference type="Proteomes" id="UP000178347">
    <property type="component" value="Unassembled WGS sequence"/>
</dbReference>
<accession>A0A1F6MRG4</accession>
<evidence type="ECO:0000313" key="2">
    <source>
        <dbReference type="EMBL" id="OGH74256.1"/>
    </source>
</evidence>
<dbReference type="InterPro" id="IPR005467">
    <property type="entry name" value="His_kinase_dom"/>
</dbReference>
<dbReference type="EMBL" id="MFQN01000020">
    <property type="protein sequence ID" value="OGH74256.1"/>
    <property type="molecule type" value="Genomic_DNA"/>
</dbReference>
<dbReference type="AlphaFoldDB" id="A0A1F6MRG4"/>
<protein>
    <recommendedName>
        <fullName evidence="1">Histidine kinase domain-containing protein</fullName>
    </recommendedName>
</protein>
<reference evidence="2 3" key="1">
    <citation type="journal article" date="2016" name="Nat. Commun.">
        <title>Thousands of microbial genomes shed light on interconnected biogeochemical processes in an aquifer system.</title>
        <authorList>
            <person name="Anantharaman K."/>
            <person name="Brown C.T."/>
            <person name="Hug L.A."/>
            <person name="Sharon I."/>
            <person name="Castelle C.J."/>
            <person name="Probst A.J."/>
            <person name="Thomas B.C."/>
            <person name="Singh A."/>
            <person name="Wilkins M.J."/>
            <person name="Karaoz U."/>
            <person name="Brodie E.L."/>
            <person name="Williams K.H."/>
            <person name="Hubbard S.S."/>
            <person name="Banfield J.F."/>
        </authorList>
    </citation>
    <scope>NUCLEOTIDE SEQUENCE [LARGE SCALE GENOMIC DNA]</scope>
</reference>
<feature type="domain" description="Histidine kinase" evidence="1">
    <location>
        <begin position="206"/>
        <end position="313"/>
    </location>
</feature>
<sequence length="313" mass="35254">MIDENGRHDRKDGGDTNHFELLERYDWSIQAIFQEAEKFLGSTGEEEMAAALCLRRDLASLLATPSLRDKVLGEMKKYFDHDVLTFRRGVIGILECVKDDLDDYLAGRALDKGEFSRRVDLVRKNWEMYRLAVEDIFLRSRAPAGSYSLEQDRGMDRGENIKRLLEAIVSHVSEFCGRGFGKFETEFNPDLEELKKLKIVTPHGTIFNFLQNCLANAVDYSVRATKFKLMVQVSGSDLLFEFLDNGVGIDEDTRNSIFGKGFTTKGKTHGLGLANAPERFAELGGAVDVKSKPSDRPGGDWATKFILKIPLVK</sequence>
<evidence type="ECO:0000313" key="3">
    <source>
        <dbReference type="Proteomes" id="UP000178347"/>
    </source>
</evidence>
<gene>
    <name evidence="2" type="ORF">A3G00_00065</name>
</gene>
<organism evidence="2 3">
    <name type="scientific">Candidatus Magasanikbacteria bacterium RIFCSPLOWO2_12_FULL_43_12</name>
    <dbReference type="NCBI Taxonomy" id="1798692"/>
    <lineage>
        <taxon>Bacteria</taxon>
        <taxon>Candidatus Magasanikiibacteriota</taxon>
    </lineage>
</organism>
<name>A0A1F6MRG4_9BACT</name>
<evidence type="ECO:0000259" key="1">
    <source>
        <dbReference type="PROSITE" id="PS50109"/>
    </source>
</evidence>